<keyword evidence="4" id="KW-0378">Hydrolase</keyword>
<dbReference type="NCBIfam" id="TIGR00706">
    <property type="entry name" value="SppA_dom"/>
    <property type="match status" value="1"/>
</dbReference>
<comment type="subcellular location">
    <subcellularLocation>
        <location evidence="1">Membrane</location>
    </subcellularLocation>
</comment>
<gene>
    <name evidence="10" type="ORF">EDB95_1779</name>
</gene>
<dbReference type="InterPro" id="IPR004635">
    <property type="entry name" value="Pept_S49_SppA"/>
</dbReference>
<comment type="similarity">
    <text evidence="2">Belongs to the peptidase S49 family.</text>
</comment>
<dbReference type="PANTHER" id="PTHR33209">
    <property type="entry name" value="PROTEASE 4"/>
    <property type="match status" value="1"/>
</dbReference>
<reference evidence="10 11" key="1">
    <citation type="submission" date="2019-03" db="EMBL/GenBank/DDBJ databases">
        <title>Genomic Encyclopedia of Type Strains, Phase IV (KMG-IV): sequencing the most valuable type-strain genomes for metagenomic binning, comparative biology and taxonomic classification.</title>
        <authorList>
            <person name="Goeker M."/>
        </authorList>
    </citation>
    <scope>NUCLEOTIDE SEQUENCE [LARGE SCALE GENOMIC DNA]</scope>
    <source>
        <strain evidence="10 11">DSM 100059</strain>
    </source>
</reference>
<feature type="domain" description="Peptidase S49" evidence="9">
    <location>
        <begin position="124"/>
        <end position="276"/>
    </location>
</feature>
<dbReference type="AlphaFoldDB" id="A0A4R8DUC4"/>
<dbReference type="RefSeq" id="WP_133992700.1">
    <property type="nucleotide sequence ID" value="NZ_SODV01000001.1"/>
</dbReference>
<keyword evidence="3 10" id="KW-0645">Protease</keyword>
<sequence length="588" mass="64358">MRSFFSSFFAALLALIIFSIIAFFVSLGIIGVITARLTSHKTKVGTNAVLYLDLSTPIQEQGRTDDVSSFFGREDATSPGLFQVVRLLRYAKTDSSVRGIFIRAEGNANGFATSQELRHALEDFKTSGKFVYAFGDVIDQKAYYVANAADKIYCNPAGAMEWTGLSTQVMYLKHALDKLGIEPQIFYDGKFKSATEPLRTDKMSDANRLQTGEWLGDLNRGLLTAASESRKIDTATLAGFEQTGAIQTAHDADKYHLVDGTRYRGEVVEELRHKLGLNAGADINFVSLSKYADAIDLDNDATDRIAVIYAQGDIVYGAGQEGEIGCDEYVKWIRKARQDDHVKAIVLRVNSPGGSSLASDIILRELLQAKKEGKPVVVSMGDLAASGGYYISCGADSIFAEPGTLTGSIGVFSIIPNLQGFFKDKLGVTFDGVKTAPFADQGTFSRPLTDAEKRFAQAGVDSTYTEFKTNVSKGRHLSLDQVETIAQGHVWTGERALSIGLVDRLGHLQDAIDCAARLARIKEYGLTEYPEAKSALERYFKNYGHGVAAKAVKDELGPEGWTTLQQMRRIKAMVGQVEVRLPYDVDIR</sequence>
<accession>A0A4R8DUC4</accession>
<evidence type="ECO:0000256" key="5">
    <source>
        <dbReference type="ARBA" id="ARBA00022825"/>
    </source>
</evidence>
<dbReference type="Gene3D" id="3.90.226.10">
    <property type="entry name" value="2-enoyl-CoA Hydratase, Chain A, domain 1"/>
    <property type="match status" value="3"/>
</dbReference>
<dbReference type="NCBIfam" id="TIGR00705">
    <property type="entry name" value="SppA_67K"/>
    <property type="match status" value="1"/>
</dbReference>
<evidence type="ECO:0000313" key="11">
    <source>
        <dbReference type="Proteomes" id="UP000294498"/>
    </source>
</evidence>
<dbReference type="PANTHER" id="PTHR33209:SF1">
    <property type="entry name" value="PEPTIDASE S49 DOMAIN-CONTAINING PROTEIN"/>
    <property type="match status" value="1"/>
</dbReference>
<feature type="transmembrane region" description="Helical" evidence="8">
    <location>
        <begin position="7"/>
        <end position="33"/>
    </location>
</feature>
<dbReference type="GO" id="GO:0006465">
    <property type="term" value="P:signal peptide processing"/>
    <property type="evidence" value="ECO:0007669"/>
    <property type="project" value="InterPro"/>
</dbReference>
<evidence type="ECO:0000256" key="7">
    <source>
        <dbReference type="PIRSR" id="PIRSR001217-1"/>
    </source>
</evidence>
<keyword evidence="8" id="KW-0812">Transmembrane</keyword>
<evidence type="ECO:0000256" key="8">
    <source>
        <dbReference type="SAM" id="Phobius"/>
    </source>
</evidence>
<dbReference type="InterPro" id="IPR002142">
    <property type="entry name" value="Peptidase_S49"/>
</dbReference>
<dbReference type="CDD" id="cd07018">
    <property type="entry name" value="S49_SppA_67K_type"/>
    <property type="match status" value="1"/>
</dbReference>
<keyword evidence="8" id="KW-1133">Transmembrane helix</keyword>
<dbReference type="InterPro" id="IPR029045">
    <property type="entry name" value="ClpP/crotonase-like_dom_sf"/>
</dbReference>
<dbReference type="SUPFAM" id="SSF52096">
    <property type="entry name" value="ClpP/crotonase"/>
    <property type="match status" value="2"/>
</dbReference>
<dbReference type="GO" id="GO:0016020">
    <property type="term" value="C:membrane"/>
    <property type="evidence" value="ECO:0007669"/>
    <property type="project" value="UniProtKB-SubCell"/>
</dbReference>
<dbReference type="PIRSF" id="PIRSF001217">
    <property type="entry name" value="Protease_4_SppA"/>
    <property type="match status" value="1"/>
</dbReference>
<dbReference type="Proteomes" id="UP000294498">
    <property type="component" value="Unassembled WGS sequence"/>
</dbReference>
<dbReference type="EMBL" id="SODV01000001">
    <property type="protein sequence ID" value="TDX00751.1"/>
    <property type="molecule type" value="Genomic_DNA"/>
</dbReference>
<evidence type="ECO:0000256" key="6">
    <source>
        <dbReference type="ARBA" id="ARBA00023136"/>
    </source>
</evidence>
<keyword evidence="6 8" id="KW-0472">Membrane</keyword>
<evidence type="ECO:0000256" key="3">
    <source>
        <dbReference type="ARBA" id="ARBA00022670"/>
    </source>
</evidence>
<feature type="domain" description="Peptidase S49" evidence="9">
    <location>
        <begin position="369"/>
        <end position="521"/>
    </location>
</feature>
<dbReference type="CDD" id="cd07023">
    <property type="entry name" value="S49_Sppa_N_C"/>
    <property type="match status" value="1"/>
</dbReference>
<organism evidence="10 11">
    <name type="scientific">Dinghuibacter silviterrae</name>
    <dbReference type="NCBI Taxonomy" id="1539049"/>
    <lineage>
        <taxon>Bacteria</taxon>
        <taxon>Pseudomonadati</taxon>
        <taxon>Bacteroidota</taxon>
        <taxon>Chitinophagia</taxon>
        <taxon>Chitinophagales</taxon>
        <taxon>Chitinophagaceae</taxon>
        <taxon>Dinghuibacter</taxon>
    </lineage>
</organism>
<feature type="active site" description="Nucleophile" evidence="7">
    <location>
        <position position="386"/>
    </location>
</feature>
<keyword evidence="5" id="KW-0720">Serine protease</keyword>
<comment type="caution">
    <text evidence="10">The sequence shown here is derived from an EMBL/GenBank/DDBJ whole genome shotgun (WGS) entry which is preliminary data.</text>
</comment>
<evidence type="ECO:0000256" key="1">
    <source>
        <dbReference type="ARBA" id="ARBA00004370"/>
    </source>
</evidence>
<evidence type="ECO:0000256" key="2">
    <source>
        <dbReference type="ARBA" id="ARBA00008683"/>
    </source>
</evidence>
<dbReference type="GO" id="GO:0008236">
    <property type="term" value="F:serine-type peptidase activity"/>
    <property type="evidence" value="ECO:0007669"/>
    <property type="project" value="UniProtKB-KW"/>
</dbReference>
<evidence type="ECO:0000256" key="4">
    <source>
        <dbReference type="ARBA" id="ARBA00022801"/>
    </source>
</evidence>
<dbReference type="Pfam" id="PF01343">
    <property type="entry name" value="Peptidase_S49"/>
    <property type="match status" value="2"/>
</dbReference>
<dbReference type="OrthoDB" id="9764363at2"/>
<name>A0A4R8DUC4_9BACT</name>
<protein>
    <submittedName>
        <fullName evidence="10">Protease-4</fullName>
    </submittedName>
</protein>
<proteinExistence type="inferred from homology"/>
<keyword evidence="11" id="KW-1185">Reference proteome</keyword>
<evidence type="ECO:0000313" key="10">
    <source>
        <dbReference type="EMBL" id="TDX00751.1"/>
    </source>
</evidence>
<dbReference type="InterPro" id="IPR047217">
    <property type="entry name" value="S49_SppA_67K_type_N"/>
</dbReference>
<dbReference type="InterPro" id="IPR047272">
    <property type="entry name" value="S49_SppA_C"/>
</dbReference>
<dbReference type="Gene3D" id="6.20.330.10">
    <property type="match status" value="1"/>
</dbReference>
<evidence type="ECO:0000259" key="9">
    <source>
        <dbReference type="Pfam" id="PF01343"/>
    </source>
</evidence>
<dbReference type="InterPro" id="IPR004634">
    <property type="entry name" value="Pept_S49_pIV"/>
</dbReference>
<feature type="active site" description="Proton donor/acceptor" evidence="7">
    <location>
        <position position="192"/>
    </location>
</feature>